<dbReference type="Proteomes" id="UP000053669">
    <property type="component" value="Unassembled WGS sequence"/>
</dbReference>
<gene>
    <name evidence="1" type="ORF">AQJ46_44370</name>
</gene>
<accession>A0A101RLX3</accession>
<protein>
    <submittedName>
        <fullName evidence="1">Uncharacterized protein</fullName>
    </submittedName>
</protein>
<dbReference type="AlphaFoldDB" id="A0A101RLX3"/>
<sequence>MGSLPGLRGAVHSHVLLGQVEFALAQHDQGRRGQLRTQRRRLRRRGKPLYEVSARAVAATALAALGDHATGLEEEARAQALFQSDL</sequence>
<dbReference type="STRING" id="58343.AQJ46_44370"/>
<proteinExistence type="predicted"/>
<organism evidence="1 2">
    <name type="scientific">Streptomyces canus</name>
    <dbReference type="NCBI Taxonomy" id="58343"/>
    <lineage>
        <taxon>Bacteria</taxon>
        <taxon>Bacillati</taxon>
        <taxon>Actinomycetota</taxon>
        <taxon>Actinomycetes</taxon>
        <taxon>Kitasatosporales</taxon>
        <taxon>Streptomycetaceae</taxon>
        <taxon>Streptomyces</taxon>
        <taxon>Streptomyces aurantiacus group</taxon>
    </lineage>
</organism>
<evidence type="ECO:0000313" key="2">
    <source>
        <dbReference type="Proteomes" id="UP000053669"/>
    </source>
</evidence>
<reference evidence="1 2" key="1">
    <citation type="submission" date="2015-10" db="EMBL/GenBank/DDBJ databases">
        <title>Draft genome sequence of Streptomyces canus DSM 40017, type strain for the species Streptomyces canus.</title>
        <authorList>
            <person name="Ruckert C."/>
            <person name="Winkler A."/>
            <person name="Kalinowski J."/>
            <person name="Kampfer P."/>
            <person name="Glaeser S."/>
        </authorList>
    </citation>
    <scope>NUCLEOTIDE SEQUENCE [LARGE SCALE GENOMIC DNA]</scope>
    <source>
        <strain evidence="1 2">DSM 40017</strain>
    </source>
</reference>
<name>A0A101RLX3_9ACTN</name>
<comment type="caution">
    <text evidence="1">The sequence shown here is derived from an EMBL/GenBank/DDBJ whole genome shotgun (WGS) entry which is preliminary data.</text>
</comment>
<dbReference type="EMBL" id="LMWU01000065">
    <property type="protein sequence ID" value="KUN58032.1"/>
    <property type="molecule type" value="Genomic_DNA"/>
</dbReference>
<evidence type="ECO:0000313" key="1">
    <source>
        <dbReference type="EMBL" id="KUN58032.1"/>
    </source>
</evidence>